<keyword evidence="1" id="KW-0808">Transferase</keyword>
<dbReference type="SUPFAM" id="SSF53335">
    <property type="entry name" value="S-adenosyl-L-methionine-dependent methyltransferases"/>
    <property type="match status" value="1"/>
</dbReference>
<dbReference type="GO" id="GO:0008168">
    <property type="term" value="F:methyltransferase activity"/>
    <property type="evidence" value="ECO:0007669"/>
    <property type="project" value="UniProtKB-KW"/>
</dbReference>
<accession>A0A4V3D9P9</accession>
<sequence>MIVVGQAGRVTEEERANAARIYDYMLGGAHNLGADREAARTLLASFPWLQRVAWENRAFLRRAVEFCVGEGVEQFLDLGSGVPTVGNVHEIAPGTRVAYVDIEPVAVQGARDLLAGVPDVTATRADLRRPADVLAAEGVAGLLDFGRPVAVLLVAALHFVAPDDDVATVLAAYRAALVPGSLLVVSHGSADQDDPEIAEAMRTITAVMAASETPAYSRSRAEITRLFADDPGLELLPPALVDVAAWPEPDDRRAPVGVYAAVARVV</sequence>
<proteinExistence type="predicted"/>
<gene>
    <name evidence="1" type="ORF">EV188_10411</name>
</gene>
<dbReference type="AlphaFoldDB" id="A0A4V3D9P9"/>
<organism evidence="1 2">
    <name type="scientific">Actinomycetospora succinea</name>
    <dbReference type="NCBI Taxonomy" id="663603"/>
    <lineage>
        <taxon>Bacteria</taxon>
        <taxon>Bacillati</taxon>
        <taxon>Actinomycetota</taxon>
        <taxon>Actinomycetes</taxon>
        <taxon>Pseudonocardiales</taxon>
        <taxon>Pseudonocardiaceae</taxon>
        <taxon>Actinomycetospora</taxon>
    </lineage>
</organism>
<dbReference type="GO" id="GO:0032259">
    <property type="term" value="P:methylation"/>
    <property type="evidence" value="ECO:0007669"/>
    <property type="project" value="UniProtKB-KW"/>
</dbReference>
<dbReference type="Pfam" id="PF04672">
    <property type="entry name" value="Methyltransf_19"/>
    <property type="match status" value="1"/>
</dbReference>
<evidence type="ECO:0000313" key="1">
    <source>
        <dbReference type="EMBL" id="TDQ58272.1"/>
    </source>
</evidence>
<reference evidence="1 2" key="1">
    <citation type="submission" date="2019-03" db="EMBL/GenBank/DDBJ databases">
        <title>Genomic Encyclopedia of Type Strains, Phase IV (KMG-IV): sequencing the most valuable type-strain genomes for metagenomic binning, comparative biology and taxonomic classification.</title>
        <authorList>
            <person name="Goeker M."/>
        </authorList>
    </citation>
    <scope>NUCLEOTIDE SEQUENCE [LARGE SCALE GENOMIC DNA]</scope>
    <source>
        <strain evidence="1 2">DSM 45775</strain>
    </source>
</reference>
<name>A0A4V3D9P9_9PSEU</name>
<keyword evidence="1" id="KW-0489">Methyltransferase</keyword>
<protein>
    <submittedName>
        <fullName evidence="1">S-adenosyl methyltransferase</fullName>
    </submittedName>
</protein>
<evidence type="ECO:0000313" key="2">
    <source>
        <dbReference type="Proteomes" id="UP000295705"/>
    </source>
</evidence>
<dbReference type="CDD" id="cd02440">
    <property type="entry name" value="AdoMet_MTases"/>
    <property type="match status" value="1"/>
</dbReference>
<comment type="caution">
    <text evidence="1">The sequence shown here is derived from an EMBL/GenBank/DDBJ whole genome shotgun (WGS) entry which is preliminary data.</text>
</comment>
<dbReference type="PIRSF" id="PIRSF017393">
    <property type="entry name" value="MTase_SAV2177"/>
    <property type="match status" value="1"/>
</dbReference>
<dbReference type="InterPro" id="IPR029063">
    <property type="entry name" value="SAM-dependent_MTases_sf"/>
</dbReference>
<dbReference type="Gene3D" id="3.40.50.150">
    <property type="entry name" value="Vaccinia Virus protein VP39"/>
    <property type="match status" value="1"/>
</dbReference>
<dbReference type="Proteomes" id="UP000295705">
    <property type="component" value="Unassembled WGS sequence"/>
</dbReference>
<keyword evidence="2" id="KW-1185">Reference proteome</keyword>
<dbReference type="EMBL" id="SNYO01000004">
    <property type="protein sequence ID" value="TDQ58272.1"/>
    <property type="molecule type" value="Genomic_DNA"/>
</dbReference>
<dbReference type="InterPro" id="IPR006764">
    <property type="entry name" value="SAM_dep_MeTrfase_SAV2177_type"/>
</dbReference>